<dbReference type="PRINTS" id="PR00069">
    <property type="entry name" value="ALDKETRDTASE"/>
</dbReference>
<evidence type="ECO:0000256" key="3">
    <source>
        <dbReference type="ARBA" id="ARBA00023002"/>
    </source>
</evidence>
<keyword evidence="3" id="KW-0560">Oxidoreductase</keyword>
<proteinExistence type="inferred from homology"/>
<dbReference type="PROSITE" id="PS00798">
    <property type="entry name" value="ALDOKETO_REDUCTASE_1"/>
    <property type="match status" value="1"/>
</dbReference>
<evidence type="ECO:0000256" key="2">
    <source>
        <dbReference type="ARBA" id="ARBA00022857"/>
    </source>
</evidence>
<comment type="similarity">
    <text evidence="1">Belongs to the aldo/keto reductase family.</text>
</comment>
<dbReference type="InterPro" id="IPR020471">
    <property type="entry name" value="AKR"/>
</dbReference>
<name>A0ABQ1W2W0_9BACT</name>
<dbReference type="InterPro" id="IPR036812">
    <property type="entry name" value="NAD(P)_OxRdtase_dom_sf"/>
</dbReference>
<dbReference type="EMBL" id="BMFP01000002">
    <property type="protein sequence ID" value="GGG12282.1"/>
    <property type="molecule type" value="Genomic_DNA"/>
</dbReference>
<feature type="domain" description="NADP-dependent oxidoreductase" evidence="4">
    <location>
        <begin position="14"/>
        <end position="256"/>
    </location>
</feature>
<dbReference type="InterPro" id="IPR023210">
    <property type="entry name" value="NADP_OxRdtase_dom"/>
</dbReference>
<evidence type="ECO:0000313" key="5">
    <source>
        <dbReference type="EMBL" id="GGG12282.1"/>
    </source>
</evidence>
<dbReference type="SUPFAM" id="SSF51430">
    <property type="entry name" value="NAD(P)-linked oxidoreductase"/>
    <property type="match status" value="1"/>
</dbReference>
<gene>
    <name evidence="5" type="ORF">GCM10011323_15910</name>
</gene>
<sequence>MKHITIKGATIPALGLGTFQLENDLARKITVAALSEGYRHIDTAQAYKNESGVGAAIKDSGIDRDDIFLTTKVFREHLSKKDFMPSVKESLRQLKTDCVDLLLIHWPNPNVPVTEYMDQLMEAQRKGYTKHIGVSNHPTALLDQVLATGADIITNQVEYHPLINQTKLYTYLRGHGISLTAYSPIAQGKVLGNPVLKGIGEKYGKNEVQVSLRWLVQQDSVMAIPRTSKTERLKDNLNIFDFELSAEDVAQIDQLKKDNQRVVNPSFAPDWDTVS</sequence>
<dbReference type="InterPro" id="IPR018170">
    <property type="entry name" value="Aldo/ket_reductase_CS"/>
</dbReference>
<comment type="caution">
    <text evidence="5">The sequence shown here is derived from an EMBL/GenBank/DDBJ whole genome shotgun (WGS) entry which is preliminary data.</text>
</comment>
<dbReference type="PANTHER" id="PTHR43827">
    <property type="entry name" value="2,5-DIKETO-D-GLUCONIC ACID REDUCTASE"/>
    <property type="match status" value="1"/>
</dbReference>
<keyword evidence="2" id="KW-0521">NADP</keyword>
<dbReference type="PANTHER" id="PTHR43827:SF3">
    <property type="entry name" value="NADP-DEPENDENT OXIDOREDUCTASE DOMAIN-CONTAINING PROTEIN"/>
    <property type="match status" value="1"/>
</dbReference>
<dbReference type="Proteomes" id="UP000634043">
    <property type="component" value="Unassembled WGS sequence"/>
</dbReference>
<organism evidence="5 6">
    <name type="scientific">Pontibacter amylolyticus</name>
    <dbReference type="NCBI Taxonomy" id="1424080"/>
    <lineage>
        <taxon>Bacteria</taxon>
        <taxon>Pseudomonadati</taxon>
        <taxon>Bacteroidota</taxon>
        <taxon>Cytophagia</taxon>
        <taxon>Cytophagales</taxon>
        <taxon>Hymenobacteraceae</taxon>
        <taxon>Pontibacter</taxon>
    </lineage>
</organism>
<evidence type="ECO:0000259" key="4">
    <source>
        <dbReference type="Pfam" id="PF00248"/>
    </source>
</evidence>
<dbReference type="Gene3D" id="3.20.20.100">
    <property type="entry name" value="NADP-dependent oxidoreductase domain"/>
    <property type="match status" value="1"/>
</dbReference>
<evidence type="ECO:0000313" key="6">
    <source>
        <dbReference type="Proteomes" id="UP000634043"/>
    </source>
</evidence>
<keyword evidence="6" id="KW-1185">Reference proteome</keyword>
<protein>
    <submittedName>
        <fullName evidence="5">2,5-didehydrogluconate reductase</fullName>
    </submittedName>
</protein>
<evidence type="ECO:0000256" key="1">
    <source>
        <dbReference type="ARBA" id="ARBA00007905"/>
    </source>
</evidence>
<accession>A0ABQ1W2W0</accession>
<dbReference type="Pfam" id="PF00248">
    <property type="entry name" value="Aldo_ket_red"/>
    <property type="match status" value="1"/>
</dbReference>
<dbReference type="RefSeq" id="WP_188500977.1">
    <property type="nucleotide sequence ID" value="NZ_BMFP01000002.1"/>
</dbReference>
<dbReference type="PIRSF" id="PIRSF000097">
    <property type="entry name" value="AKR"/>
    <property type="match status" value="1"/>
</dbReference>
<reference evidence="6" key="1">
    <citation type="journal article" date="2019" name="Int. J. Syst. Evol. Microbiol.">
        <title>The Global Catalogue of Microorganisms (GCM) 10K type strain sequencing project: providing services to taxonomists for standard genome sequencing and annotation.</title>
        <authorList>
            <consortium name="The Broad Institute Genomics Platform"/>
            <consortium name="The Broad Institute Genome Sequencing Center for Infectious Disease"/>
            <person name="Wu L."/>
            <person name="Ma J."/>
        </authorList>
    </citation>
    <scope>NUCLEOTIDE SEQUENCE [LARGE SCALE GENOMIC DNA]</scope>
    <source>
        <strain evidence="6">CGMCC 1.12749</strain>
    </source>
</reference>